<accession>A0A5M4FDE8</accession>
<keyword evidence="1" id="KW-0732">Signal</keyword>
<evidence type="ECO:0000313" key="3">
    <source>
        <dbReference type="Proteomes" id="UP000380867"/>
    </source>
</evidence>
<organism evidence="2 3">
    <name type="scientific">Aeromicrobium ginsengisoli</name>
    <dbReference type="NCBI Taxonomy" id="363867"/>
    <lineage>
        <taxon>Bacteria</taxon>
        <taxon>Bacillati</taxon>
        <taxon>Actinomycetota</taxon>
        <taxon>Actinomycetes</taxon>
        <taxon>Propionibacteriales</taxon>
        <taxon>Nocardioidaceae</taxon>
        <taxon>Aeromicrobium</taxon>
    </lineage>
</organism>
<gene>
    <name evidence="2" type="ORF">ESP70_008220</name>
</gene>
<feature type="signal peptide" evidence="1">
    <location>
        <begin position="1"/>
        <end position="29"/>
    </location>
</feature>
<keyword evidence="3" id="KW-1185">Reference proteome</keyword>
<dbReference type="OrthoDB" id="3748741at2"/>
<protein>
    <submittedName>
        <fullName evidence="2">Uncharacterized protein</fullName>
    </submittedName>
</protein>
<comment type="caution">
    <text evidence="2">The sequence shown here is derived from an EMBL/GenBank/DDBJ whole genome shotgun (WGS) entry which is preliminary data.</text>
</comment>
<evidence type="ECO:0000313" key="2">
    <source>
        <dbReference type="EMBL" id="KAA1397364.1"/>
    </source>
</evidence>
<name>A0A5M4FDE8_9ACTN</name>
<dbReference type="Proteomes" id="UP000380867">
    <property type="component" value="Unassembled WGS sequence"/>
</dbReference>
<dbReference type="RefSeq" id="WP_149688819.1">
    <property type="nucleotide sequence ID" value="NZ_SDPQ02000002.1"/>
</dbReference>
<sequence length="228" mass="24099">MKSIRLISAAAVAAAGLVVVGATTESASAAVSKDLTTTYSSVIAGEKFNLSGHVQASRTVKLQYRSKTTDPWTTKSTPTTSSSSGNFAFTNLTTTKTRYYRFYAPATGDYSKILGNSKKITVVTQKVGSYLTPNPIYFYTDGGSVNETVHAVITIYPARVRPVKFTTPNGTNVTVYTDSKGHAVAPFNLNKGAGTYSIVPVVQATNGAPAKSGSPASISVQRGYFIIL</sequence>
<reference evidence="2" key="1">
    <citation type="submission" date="2019-09" db="EMBL/GenBank/DDBJ databases">
        <authorList>
            <person name="Li J."/>
        </authorList>
    </citation>
    <scope>NUCLEOTIDE SEQUENCE [LARGE SCALE GENOMIC DNA]</scope>
    <source>
        <strain evidence="2">JCM 14732</strain>
    </source>
</reference>
<feature type="chain" id="PRO_5024286741" evidence="1">
    <location>
        <begin position="30"/>
        <end position="228"/>
    </location>
</feature>
<dbReference type="AlphaFoldDB" id="A0A5M4FDE8"/>
<evidence type="ECO:0000256" key="1">
    <source>
        <dbReference type="SAM" id="SignalP"/>
    </source>
</evidence>
<dbReference type="EMBL" id="SDPQ02000002">
    <property type="protein sequence ID" value="KAA1397364.1"/>
    <property type="molecule type" value="Genomic_DNA"/>
</dbReference>
<proteinExistence type="predicted"/>